<dbReference type="InterPro" id="IPR019748">
    <property type="entry name" value="FERM_central"/>
</dbReference>
<dbReference type="PANTHER" id="PTHR23280">
    <property type="entry name" value="4.1 G PROTEIN"/>
    <property type="match status" value="1"/>
</dbReference>
<reference evidence="3 4" key="1">
    <citation type="journal article" date="2014" name="Nature">
        <title>The genomic substrate for adaptive radiation in African cichlid fish.</title>
        <authorList>
            <person name="Brawand D."/>
            <person name="Wagner C.E."/>
            <person name="Li Y.I."/>
            <person name="Malinsky M."/>
            <person name="Keller I."/>
            <person name="Fan S."/>
            <person name="Simakov O."/>
            <person name="Ng A.Y."/>
            <person name="Lim Z.W."/>
            <person name="Bezault E."/>
            <person name="Turner-Maier J."/>
            <person name="Johnson J."/>
            <person name="Alcazar R."/>
            <person name="Noh H.J."/>
            <person name="Russell P."/>
            <person name="Aken B."/>
            <person name="Alfoldi J."/>
            <person name="Amemiya C."/>
            <person name="Azzouzi N."/>
            <person name="Baroiller J.F."/>
            <person name="Barloy-Hubler F."/>
            <person name="Berlin A."/>
            <person name="Bloomquist R."/>
            <person name="Carleton K.L."/>
            <person name="Conte M.A."/>
            <person name="D'Cotta H."/>
            <person name="Eshel O."/>
            <person name="Gaffney L."/>
            <person name="Galibert F."/>
            <person name="Gante H.F."/>
            <person name="Gnerre S."/>
            <person name="Greuter L."/>
            <person name="Guyon R."/>
            <person name="Haddad N.S."/>
            <person name="Haerty W."/>
            <person name="Harris R.M."/>
            <person name="Hofmann H.A."/>
            <person name="Hourlier T."/>
            <person name="Hulata G."/>
            <person name="Jaffe D.B."/>
            <person name="Lara M."/>
            <person name="Lee A.P."/>
            <person name="MacCallum I."/>
            <person name="Mwaiko S."/>
            <person name="Nikaido M."/>
            <person name="Nishihara H."/>
            <person name="Ozouf-Costaz C."/>
            <person name="Penman D.J."/>
            <person name="Przybylski D."/>
            <person name="Rakotomanga M."/>
            <person name="Renn S.C.P."/>
            <person name="Ribeiro F.J."/>
            <person name="Ron M."/>
            <person name="Salzburger W."/>
            <person name="Sanchez-Pulido L."/>
            <person name="Santos M.E."/>
            <person name="Searle S."/>
            <person name="Sharpe T."/>
            <person name="Swofford R."/>
            <person name="Tan F.J."/>
            <person name="Williams L."/>
            <person name="Young S."/>
            <person name="Yin S."/>
            <person name="Okada N."/>
            <person name="Kocher T.D."/>
            <person name="Miska E.A."/>
            <person name="Lander E.S."/>
            <person name="Venkatesh B."/>
            <person name="Fernald R.D."/>
            <person name="Meyer A."/>
            <person name="Ponting C.P."/>
            <person name="Streelman J.T."/>
            <person name="Lindblad-Toh K."/>
            <person name="Seehausen O."/>
            <person name="Di Palma F."/>
        </authorList>
    </citation>
    <scope>NUCLEOTIDE SEQUENCE</scope>
</reference>
<dbReference type="InterPro" id="IPR035963">
    <property type="entry name" value="FERM_2"/>
</dbReference>
<dbReference type="PRINTS" id="PR00935">
    <property type="entry name" value="BAND41"/>
</dbReference>
<evidence type="ECO:0000259" key="2">
    <source>
        <dbReference type="PROSITE" id="PS50057"/>
    </source>
</evidence>
<dbReference type="FunFam" id="2.30.29.30:FF:000001">
    <property type="entry name" value="Erythrocyte membrane protein band 4.1"/>
    <property type="match status" value="1"/>
</dbReference>
<evidence type="ECO:0000313" key="4">
    <source>
        <dbReference type="Proteomes" id="UP000265160"/>
    </source>
</evidence>
<organism evidence="3 4">
    <name type="scientific">Maylandia zebra</name>
    <name type="common">zebra mbuna</name>
    <dbReference type="NCBI Taxonomy" id="106582"/>
    <lineage>
        <taxon>Eukaryota</taxon>
        <taxon>Metazoa</taxon>
        <taxon>Chordata</taxon>
        <taxon>Craniata</taxon>
        <taxon>Vertebrata</taxon>
        <taxon>Euteleostomi</taxon>
        <taxon>Actinopterygii</taxon>
        <taxon>Neopterygii</taxon>
        <taxon>Teleostei</taxon>
        <taxon>Neoteleostei</taxon>
        <taxon>Acanthomorphata</taxon>
        <taxon>Ovalentaria</taxon>
        <taxon>Cichlomorphae</taxon>
        <taxon>Cichliformes</taxon>
        <taxon>Cichlidae</taxon>
        <taxon>African cichlids</taxon>
        <taxon>Pseudocrenilabrinae</taxon>
        <taxon>Haplochromini</taxon>
        <taxon>Maylandia</taxon>
        <taxon>Maylandia zebra complex</taxon>
    </lineage>
</organism>
<dbReference type="PROSITE" id="PS00661">
    <property type="entry name" value="FERM_2"/>
    <property type="match status" value="1"/>
</dbReference>
<accession>A0A3P9CFI5</accession>
<dbReference type="InterPro" id="IPR000299">
    <property type="entry name" value="FERM_domain"/>
</dbReference>
<sequence>MLTITRYLSTRPSVYCLPPVFLTSDLFIAELVGSRKGDEEAGQRSVWSHSKLGRLTLCVIQLIAVCLTGVPWNFSFNVKFYPPDPAQLSEDITRYFLCLQLRQDIVSGRLPCSFATHTILGSYTVQSELGDYDPDYISELCFAPNQTKEMEEKITELHKTYRGMTPAEAEMHFLENVKKLSMYGVDLHHAKDSEGVAIMLGVCNSGLLVYRDRLRINRFSWPKILKISYKRNNFYIKIRPGESTIGFKLFNHRAAKRLWKVCVEHHSFFRSVKIIQIFPCIYWNIPSTRPVLPRRNGEFEL</sequence>
<dbReference type="GO" id="GO:0005886">
    <property type="term" value="C:plasma membrane"/>
    <property type="evidence" value="ECO:0007669"/>
    <property type="project" value="TreeGrafter"/>
</dbReference>
<evidence type="ECO:0000313" key="3">
    <source>
        <dbReference type="Ensembl" id="ENSMZEP00005021053.1"/>
    </source>
</evidence>
<dbReference type="Pfam" id="PF09380">
    <property type="entry name" value="FERM_C"/>
    <property type="match status" value="1"/>
</dbReference>
<dbReference type="GO" id="GO:0031032">
    <property type="term" value="P:actomyosin structure organization"/>
    <property type="evidence" value="ECO:0007669"/>
    <property type="project" value="TreeGrafter"/>
</dbReference>
<dbReference type="CDD" id="cd13184">
    <property type="entry name" value="FERM_C_4_1_family"/>
    <property type="match status" value="1"/>
</dbReference>
<dbReference type="Gene3D" id="1.20.80.10">
    <property type="match status" value="1"/>
</dbReference>
<dbReference type="AlphaFoldDB" id="A0A3P9CFI5"/>
<dbReference type="GeneTree" id="ENSGT00940000157047"/>
<dbReference type="InterPro" id="IPR014352">
    <property type="entry name" value="FERM/acyl-CoA-bd_prot_sf"/>
</dbReference>
<proteinExistence type="predicted"/>
<dbReference type="PROSITE" id="PS50057">
    <property type="entry name" value="FERM_3"/>
    <property type="match status" value="1"/>
</dbReference>
<dbReference type="SMART" id="SM00295">
    <property type="entry name" value="B41"/>
    <property type="match status" value="1"/>
</dbReference>
<dbReference type="PANTHER" id="PTHR23280:SF20">
    <property type="entry name" value="BAND 4.1-LIKE PROTEIN 3"/>
    <property type="match status" value="1"/>
</dbReference>
<keyword evidence="4" id="KW-1185">Reference proteome</keyword>
<dbReference type="SMART" id="SM01196">
    <property type="entry name" value="FERM_C"/>
    <property type="match status" value="1"/>
</dbReference>
<dbReference type="InterPro" id="IPR011993">
    <property type="entry name" value="PH-like_dom_sf"/>
</dbReference>
<dbReference type="InterPro" id="IPR019747">
    <property type="entry name" value="FERM_CS"/>
</dbReference>
<dbReference type="FunFam" id="1.20.80.10:FF:000001">
    <property type="entry name" value="Erythrocyte membrane protein band 4.1"/>
    <property type="match status" value="1"/>
</dbReference>
<dbReference type="InterPro" id="IPR018980">
    <property type="entry name" value="FERM_PH-like_C"/>
</dbReference>
<dbReference type="Ensembl" id="ENSMZET00005021745.1">
    <property type="protein sequence ID" value="ENSMZEP00005021053.1"/>
    <property type="gene ID" value="ENSMZEG00005015754.1"/>
</dbReference>
<keyword evidence="1" id="KW-0597">Phosphoprotein</keyword>
<protein>
    <submittedName>
        <fullName evidence="3">Erythrocyte membrane protein band 4.1 like 3</fullName>
    </submittedName>
</protein>
<dbReference type="SUPFAM" id="SSF50729">
    <property type="entry name" value="PH domain-like"/>
    <property type="match status" value="1"/>
</dbReference>
<feature type="domain" description="FERM" evidence="2">
    <location>
        <begin position="1"/>
        <end position="273"/>
    </location>
</feature>
<dbReference type="GO" id="GO:0005856">
    <property type="term" value="C:cytoskeleton"/>
    <property type="evidence" value="ECO:0007669"/>
    <property type="project" value="TreeGrafter"/>
</dbReference>
<dbReference type="InterPro" id="IPR019749">
    <property type="entry name" value="Band_41_domain"/>
</dbReference>
<dbReference type="SUPFAM" id="SSF47031">
    <property type="entry name" value="Second domain of FERM"/>
    <property type="match status" value="1"/>
</dbReference>
<reference evidence="3" key="2">
    <citation type="submission" date="2025-08" db="UniProtKB">
        <authorList>
            <consortium name="Ensembl"/>
        </authorList>
    </citation>
    <scope>IDENTIFICATION</scope>
</reference>
<dbReference type="Proteomes" id="UP000265160">
    <property type="component" value="LG9"/>
</dbReference>
<name>A0A3P9CFI5_9CICH</name>
<dbReference type="CDD" id="cd14473">
    <property type="entry name" value="FERM_B-lobe"/>
    <property type="match status" value="1"/>
</dbReference>
<dbReference type="Pfam" id="PF00373">
    <property type="entry name" value="FERM_M"/>
    <property type="match status" value="1"/>
</dbReference>
<evidence type="ECO:0000256" key="1">
    <source>
        <dbReference type="ARBA" id="ARBA00022553"/>
    </source>
</evidence>
<dbReference type="Gene3D" id="2.30.29.30">
    <property type="entry name" value="Pleckstrin-homology domain (PH domain)/Phosphotyrosine-binding domain (PTB)"/>
    <property type="match status" value="1"/>
</dbReference>
<reference evidence="3" key="3">
    <citation type="submission" date="2025-09" db="UniProtKB">
        <authorList>
            <consortium name="Ensembl"/>
        </authorList>
    </citation>
    <scope>IDENTIFICATION</scope>
</reference>